<dbReference type="EC" id="1.8.4.11" evidence="4"/>
<keyword evidence="1 4" id="KW-0560">Oxidoreductase</keyword>
<dbReference type="SUPFAM" id="SSF55068">
    <property type="entry name" value="Peptide methionine sulfoxide reductase"/>
    <property type="match status" value="1"/>
</dbReference>
<accession>A0A1H2SAM8</accession>
<dbReference type="HAMAP" id="MF_01401">
    <property type="entry name" value="MsrA"/>
    <property type="match status" value="1"/>
</dbReference>
<dbReference type="Gene3D" id="3.30.1060.10">
    <property type="entry name" value="Peptide methionine sulphoxide reductase MsrA"/>
    <property type="match status" value="1"/>
</dbReference>
<protein>
    <recommendedName>
        <fullName evidence="4">Peptide methionine sulfoxide reductase MsrA</fullName>
        <shortName evidence="4">Protein-methionine-S-oxide reductase</shortName>
        <ecNumber evidence="4">1.8.4.11</ecNumber>
    </recommendedName>
    <alternativeName>
        <fullName evidence="4">Peptide-methionine (S)-S-oxide reductase</fullName>
        <shortName evidence="4">Peptide Met(O) reductase</shortName>
    </alternativeName>
</protein>
<dbReference type="PANTHER" id="PTHR43774">
    <property type="entry name" value="PEPTIDE METHIONINE SULFOXIDE REDUCTASE"/>
    <property type="match status" value="1"/>
</dbReference>
<evidence type="ECO:0000259" key="6">
    <source>
        <dbReference type="Pfam" id="PF01625"/>
    </source>
</evidence>
<comment type="similarity">
    <text evidence="4">Belongs to the MsrA Met sulfoxide reductase family.</text>
</comment>
<keyword evidence="5" id="KW-0732">Signal</keyword>
<comment type="catalytic activity">
    <reaction evidence="2 4">
        <text>L-methionyl-[protein] + [thioredoxin]-disulfide + H2O = L-methionyl-(S)-S-oxide-[protein] + [thioredoxin]-dithiol</text>
        <dbReference type="Rhea" id="RHEA:14217"/>
        <dbReference type="Rhea" id="RHEA-COMP:10698"/>
        <dbReference type="Rhea" id="RHEA-COMP:10700"/>
        <dbReference type="Rhea" id="RHEA-COMP:12313"/>
        <dbReference type="Rhea" id="RHEA-COMP:12315"/>
        <dbReference type="ChEBI" id="CHEBI:15377"/>
        <dbReference type="ChEBI" id="CHEBI:16044"/>
        <dbReference type="ChEBI" id="CHEBI:29950"/>
        <dbReference type="ChEBI" id="CHEBI:44120"/>
        <dbReference type="ChEBI" id="CHEBI:50058"/>
        <dbReference type="EC" id="1.8.4.11"/>
    </reaction>
</comment>
<dbReference type="InterPro" id="IPR036509">
    <property type="entry name" value="Met_Sox_Rdtase_MsrA_sf"/>
</dbReference>
<feature type="domain" description="Peptide methionine sulphoxide reductase MsrA" evidence="6">
    <location>
        <begin position="52"/>
        <end position="201"/>
    </location>
</feature>
<name>A0A1H2SAM8_9RHOB</name>
<evidence type="ECO:0000256" key="1">
    <source>
        <dbReference type="ARBA" id="ARBA00023002"/>
    </source>
</evidence>
<evidence type="ECO:0000256" key="5">
    <source>
        <dbReference type="SAM" id="SignalP"/>
    </source>
</evidence>
<keyword evidence="8" id="KW-1185">Reference proteome</keyword>
<dbReference type="Proteomes" id="UP000199118">
    <property type="component" value="Unassembled WGS sequence"/>
</dbReference>
<evidence type="ECO:0000256" key="2">
    <source>
        <dbReference type="ARBA" id="ARBA00047806"/>
    </source>
</evidence>
<sequence>MSRPRLFTGRIARLSARLSSRRAATLSARPALALALALALPAPPAVAAEPDTAIFAGGCFWCVESDMEALDGVIEAVSGYAGGGLENPTYKQVSAGGTGHLEAVEVTFDPDRIAYPELVRIFLRTVDPLDAGGQFCDRGPSYATAIFALSPAQRAAAEAALAEASADLGAEVVTPVREPARFWPAEGYHQDYAETNPLQYKFYRWRCGRDARVEALWGAAAGGHGAGG</sequence>
<organism evidence="7 8">
    <name type="scientific">Albimonas donghaensis</name>
    <dbReference type="NCBI Taxonomy" id="356660"/>
    <lineage>
        <taxon>Bacteria</taxon>
        <taxon>Pseudomonadati</taxon>
        <taxon>Pseudomonadota</taxon>
        <taxon>Alphaproteobacteria</taxon>
        <taxon>Rhodobacterales</taxon>
        <taxon>Paracoccaceae</taxon>
        <taxon>Albimonas</taxon>
    </lineage>
</organism>
<comment type="function">
    <text evidence="4">Has an important function as a repair enzyme for proteins that have been inactivated by oxidation. Catalyzes the reversible oxidation-reduction of methionine sulfoxide in proteins to methionine.</text>
</comment>
<gene>
    <name evidence="4" type="primary">msrA</name>
    <name evidence="7" type="ORF">SAMN05444336_101601</name>
</gene>
<proteinExistence type="inferred from homology"/>
<dbReference type="Pfam" id="PF01625">
    <property type="entry name" value="PMSR"/>
    <property type="match status" value="1"/>
</dbReference>
<dbReference type="GO" id="GO:0008113">
    <property type="term" value="F:peptide-methionine (S)-S-oxide reductase activity"/>
    <property type="evidence" value="ECO:0007669"/>
    <property type="project" value="UniProtKB-UniRule"/>
</dbReference>
<dbReference type="STRING" id="356660.SAMN05444336_101601"/>
<evidence type="ECO:0000313" key="7">
    <source>
        <dbReference type="EMBL" id="SDW28620.1"/>
    </source>
</evidence>
<evidence type="ECO:0000313" key="8">
    <source>
        <dbReference type="Proteomes" id="UP000199118"/>
    </source>
</evidence>
<feature type="chain" id="PRO_5011627401" description="Peptide methionine sulfoxide reductase MsrA" evidence="5">
    <location>
        <begin position="48"/>
        <end position="228"/>
    </location>
</feature>
<feature type="active site" evidence="4">
    <location>
        <position position="59"/>
    </location>
</feature>
<dbReference type="PANTHER" id="PTHR43774:SF1">
    <property type="entry name" value="PEPTIDE METHIONINE SULFOXIDE REDUCTASE MSRA 2"/>
    <property type="match status" value="1"/>
</dbReference>
<feature type="signal peptide" evidence="5">
    <location>
        <begin position="1"/>
        <end position="47"/>
    </location>
</feature>
<dbReference type="GO" id="GO:0033744">
    <property type="term" value="F:L-methionine:thioredoxin-disulfide S-oxidoreductase activity"/>
    <property type="evidence" value="ECO:0007669"/>
    <property type="project" value="RHEA"/>
</dbReference>
<evidence type="ECO:0000256" key="4">
    <source>
        <dbReference type="HAMAP-Rule" id="MF_01401"/>
    </source>
</evidence>
<comment type="catalytic activity">
    <reaction evidence="3 4">
        <text>[thioredoxin]-disulfide + L-methionine + H2O = L-methionine (S)-S-oxide + [thioredoxin]-dithiol</text>
        <dbReference type="Rhea" id="RHEA:19993"/>
        <dbReference type="Rhea" id="RHEA-COMP:10698"/>
        <dbReference type="Rhea" id="RHEA-COMP:10700"/>
        <dbReference type="ChEBI" id="CHEBI:15377"/>
        <dbReference type="ChEBI" id="CHEBI:29950"/>
        <dbReference type="ChEBI" id="CHEBI:50058"/>
        <dbReference type="ChEBI" id="CHEBI:57844"/>
        <dbReference type="ChEBI" id="CHEBI:58772"/>
        <dbReference type="EC" id="1.8.4.11"/>
    </reaction>
</comment>
<evidence type="ECO:0000256" key="3">
    <source>
        <dbReference type="ARBA" id="ARBA00048782"/>
    </source>
</evidence>
<dbReference type="EMBL" id="FNMZ01000001">
    <property type="protein sequence ID" value="SDW28620.1"/>
    <property type="molecule type" value="Genomic_DNA"/>
</dbReference>
<reference evidence="7 8" key="1">
    <citation type="submission" date="2016-10" db="EMBL/GenBank/DDBJ databases">
        <authorList>
            <person name="de Groot N.N."/>
        </authorList>
    </citation>
    <scope>NUCLEOTIDE SEQUENCE [LARGE SCALE GENOMIC DNA]</scope>
    <source>
        <strain evidence="7 8">DSM 17890</strain>
    </source>
</reference>
<dbReference type="InterPro" id="IPR002569">
    <property type="entry name" value="Met_Sox_Rdtase_MsrA_dom"/>
</dbReference>
<dbReference type="NCBIfam" id="TIGR00401">
    <property type="entry name" value="msrA"/>
    <property type="match status" value="1"/>
</dbReference>
<dbReference type="OrthoDB" id="4174719at2"/>
<dbReference type="AlphaFoldDB" id="A0A1H2SAM8"/>
<dbReference type="RefSeq" id="WP_092679629.1">
    <property type="nucleotide sequence ID" value="NZ_FNMZ01000001.1"/>
</dbReference>